<dbReference type="Gene3D" id="3.30.420.40">
    <property type="match status" value="2"/>
</dbReference>
<evidence type="ECO:0000313" key="3">
    <source>
        <dbReference type="Proteomes" id="UP001597109"/>
    </source>
</evidence>
<gene>
    <name evidence="1" type="primary">anmK</name>
    <name evidence="2" type="ORF">ACFQ1X_01580</name>
</gene>
<name>A0ABW3L729_9BACL</name>
<comment type="similarity">
    <text evidence="1">Belongs to the anhydro-N-acetylmuramic acid kinase family.</text>
</comment>
<evidence type="ECO:0000313" key="2">
    <source>
        <dbReference type="EMBL" id="MFD1030130.1"/>
    </source>
</evidence>
<comment type="function">
    <text evidence="1">Catalyzes the specific phosphorylation of 1,6-anhydro-N-acetylmuramic acid (anhMurNAc) with the simultaneous cleavage of the 1,6-anhydro ring, generating MurNAc-6-P. Is required for the utilization of anhMurNAc either imported from the medium or derived from its own cell wall murein, and thus plays a role in cell wall recycling.</text>
</comment>
<keyword evidence="1" id="KW-0547">Nucleotide-binding</keyword>
<dbReference type="InterPro" id="IPR043129">
    <property type="entry name" value="ATPase_NBD"/>
</dbReference>
<dbReference type="InterPro" id="IPR005338">
    <property type="entry name" value="Anhydro_N_Ac-Mur_kinase"/>
</dbReference>
<sequence>MRVCGLMSGTSLDGLDIAVADFAESGGKISYQLVHFTTMSYPDELKAKLLQLMDPLAPMQQVSSMNMYLGEYYARLIREALEATDVDYESIDLISSHGQTMWHEPVIGGADPFARPNSFQIGDISALAEFSGKTVIGDFRPRDMAAGGQGAPLVPFADKILFQSETAGRILLNIGGIANMTVLPSVSSKKKTLAFDTGPGNMIIDAFASKHTGGKRNYDEDGKIAAAGRVDSEWLAQLLENPYYNLPAPKSTGRELFGTSYADELWQEADSRQMAEEDRIATMTKLTAETIAAEIRKFADSHDIDEVFVSGGGVHNGTLLGFLKERMPDNISVKASNEIGIDSDAKEAFVFALLGYLGFNRKPNNLPAATGAERPTILGKIAWQSKHWGE</sequence>
<proteinExistence type="inferred from homology"/>
<keyword evidence="1" id="KW-0119">Carbohydrate metabolism</keyword>
<dbReference type="CDD" id="cd24050">
    <property type="entry name" value="ASKHA_NBD_ANMK"/>
    <property type="match status" value="1"/>
</dbReference>
<comment type="pathway">
    <text evidence="1">Amino-sugar metabolism; 1,6-anhydro-N-acetylmuramate degradation.</text>
</comment>
<protein>
    <recommendedName>
        <fullName evidence="1">Anhydro-N-acetylmuramic acid kinase</fullName>
        <ecNumber evidence="1">2.7.1.170</ecNumber>
    </recommendedName>
    <alternativeName>
        <fullName evidence="1">AnhMurNAc kinase</fullName>
    </alternativeName>
</protein>
<keyword evidence="1" id="KW-0067">ATP-binding</keyword>
<dbReference type="Proteomes" id="UP001597109">
    <property type="component" value="Unassembled WGS sequence"/>
</dbReference>
<keyword evidence="3" id="KW-1185">Reference proteome</keyword>
<comment type="pathway">
    <text evidence="1">Cell wall biogenesis; peptidoglycan recycling.</text>
</comment>
<dbReference type="EMBL" id="JBHTKI010000003">
    <property type="protein sequence ID" value="MFD1030130.1"/>
    <property type="molecule type" value="Genomic_DNA"/>
</dbReference>
<keyword evidence="1 2" id="KW-0808">Transferase</keyword>
<dbReference type="RefSeq" id="WP_144840459.1">
    <property type="nucleotide sequence ID" value="NZ_JBHTKI010000003.1"/>
</dbReference>
<dbReference type="GO" id="GO:0016301">
    <property type="term" value="F:kinase activity"/>
    <property type="evidence" value="ECO:0007669"/>
    <property type="project" value="UniProtKB-KW"/>
</dbReference>
<dbReference type="PANTHER" id="PTHR30605:SF0">
    <property type="entry name" value="ANHYDRO-N-ACETYLMURAMIC ACID KINASE"/>
    <property type="match status" value="1"/>
</dbReference>
<comment type="catalytic activity">
    <reaction evidence="1">
        <text>1,6-anhydro-N-acetyl-beta-muramate + ATP + H2O = N-acetyl-D-muramate 6-phosphate + ADP + H(+)</text>
        <dbReference type="Rhea" id="RHEA:24952"/>
        <dbReference type="ChEBI" id="CHEBI:15377"/>
        <dbReference type="ChEBI" id="CHEBI:15378"/>
        <dbReference type="ChEBI" id="CHEBI:30616"/>
        <dbReference type="ChEBI" id="CHEBI:58690"/>
        <dbReference type="ChEBI" id="CHEBI:58722"/>
        <dbReference type="ChEBI" id="CHEBI:456216"/>
        <dbReference type="EC" id="2.7.1.170"/>
    </reaction>
</comment>
<keyword evidence="1 2" id="KW-0418">Kinase</keyword>
<accession>A0ABW3L729</accession>
<dbReference type="EC" id="2.7.1.170" evidence="1"/>
<dbReference type="NCBIfam" id="NF007148">
    <property type="entry name" value="PRK09585.3-2"/>
    <property type="match status" value="1"/>
</dbReference>
<dbReference type="PANTHER" id="PTHR30605">
    <property type="entry name" value="ANHYDRO-N-ACETYLMURAMIC ACID KINASE"/>
    <property type="match status" value="1"/>
</dbReference>
<dbReference type="HAMAP" id="MF_01270">
    <property type="entry name" value="AnhMurNAc_kinase"/>
    <property type="match status" value="1"/>
</dbReference>
<feature type="binding site" evidence="1">
    <location>
        <begin position="9"/>
        <end position="16"/>
    </location>
    <ligand>
        <name>ATP</name>
        <dbReference type="ChEBI" id="CHEBI:30616"/>
    </ligand>
</feature>
<reference evidence="3" key="1">
    <citation type="journal article" date="2019" name="Int. J. Syst. Evol. Microbiol.">
        <title>The Global Catalogue of Microorganisms (GCM) 10K type strain sequencing project: providing services to taxonomists for standard genome sequencing and annotation.</title>
        <authorList>
            <consortium name="The Broad Institute Genomics Platform"/>
            <consortium name="The Broad Institute Genome Sequencing Center for Infectious Disease"/>
            <person name="Wu L."/>
            <person name="Ma J."/>
        </authorList>
    </citation>
    <scope>NUCLEOTIDE SEQUENCE [LARGE SCALE GENOMIC DNA]</scope>
    <source>
        <strain evidence="3">CCUG 56756</strain>
    </source>
</reference>
<dbReference type="Pfam" id="PF03702">
    <property type="entry name" value="AnmK"/>
    <property type="match status" value="1"/>
</dbReference>
<organism evidence="2 3">
    <name type="scientific">Metaplanococcus flavidus</name>
    <dbReference type="NCBI Taxonomy" id="569883"/>
    <lineage>
        <taxon>Bacteria</taxon>
        <taxon>Bacillati</taxon>
        <taxon>Bacillota</taxon>
        <taxon>Bacilli</taxon>
        <taxon>Bacillales</taxon>
        <taxon>Caryophanaceae</taxon>
        <taxon>Metaplanococcus</taxon>
    </lineage>
</organism>
<comment type="caution">
    <text evidence="2">The sequence shown here is derived from an EMBL/GenBank/DDBJ whole genome shotgun (WGS) entry which is preliminary data.</text>
</comment>
<evidence type="ECO:0000256" key="1">
    <source>
        <dbReference type="HAMAP-Rule" id="MF_01270"/>
    </source>
</evidence>
<dbReference type="SUPFAM" id="SSF53067">
    <property type="entry name" value="Actin-like ATPase domain"/>
    <property type="match status" value="1"/>
</dbReference>